<feature type="transmembrane region" description="Helical" evidence="16">
    <location>
        <begin position="206"/>
        <end position="231"/>
    </location>
</feature>
<keyword evidence="3" id="KW-1003">Cell membrane</keyword>
<keyword evidence="19" id="KW-1185">Reference proteome</keyword>
<dbReference type="Ensembl" id="ENSLBET00000027700.1">
    <property type="protein sequence ID" value="ENSLBEP00000026402.1"/>
    <property type="gene ID" value="ENSLBEG00000020100.1"/>
</dbReference>
<dbReference type="SUPFAM" id="SSF81321">
    <property type="entry name" value="Family A G protein-coupled receptor-like"/>
    <property type="match status" value="1"/>
</dbReference>
<feature type="transmembrane region" description="Helical" evidence="16">
    <location>
        <begin position="176"/>
        <end position="194"/>
    </location>
</feature>
<evidence type="ECO:0000256" key="6">
    <source>
        <dbReference type="ARBA" id="ARBA00023040"/>
    </source>
</evidence>
<evidence type="ECO:0000313" key="18">
    <source>
        <dbReference type="Ensembl" id="ENSLBEP00000026402.1"/>
    </source>
</evidence>
<dbReference type="PRINTS" id="PR00571">
    <property type="entry name" value="ENDOTHELINBR"/>
</dbReference>
<keyword evidence="5 16" id="KW-1133">Transmembrane helix</keyword>
<keyword evidence="7 16" id="KW-0472">Membrane</keyword>
<evidence type="ECO:0000256" key="12">
    <source>
        <dbReference type="ARBA" id="ARBA00023288"/>
    </source>
</evidence>
<dbReference type="PANTHER" id="PTHR46099:SF3">
    <property type="entry name" value="ENDOTHELIN RECEPTOR TYPE B"/>
    <property type="match status" value="1"/>
</dbReference>
<dbReference type="GO" id="GO:0004962">
    <property type="term" value="F:endothelin receptor activity"/>
    <property type="evidence" value="ECO:0007669"/>
    <property type="project" value="InterPro"/>
</dbReference>
<evidence type="ECO:0000256" key="15">
    <source>
        <dbReference type="SAM" id="MobiDB-lite"/>
    </source>
</evidence>
<accession>A0A3Q3G1P1</accession>
<evidence type="ECO:0000256" key="11">
    <source>
        <dbReference type="ARBA" id="ARBA00023224"/>
    </source>
</evidence>
<name>A0A3Q3G1P1_9LABR</name>
<feature type="transmembrane region" description="Helical" evidence="16">
    <location>
        <begin position="272"/>
        <end position="293"/>
    </location>
</feature>
<dbReference type="GO" id="GO:0005886">
    <property type="term" value="C:plasma membrane"/>
    <property type="evidence" value="ECO:0007669"/>
    <property type="project" value="UniProtKB-SubCell"/>
</dbReference>
<evidence type="ECO:0000256" key="1">
    <source>
        <dbReference type="ARBA" id="ARBA00004651"/>
    </source>
</evidence>
<evidence type="ECO:0000256" key="9">
    <source>
        <dbReference type="ARBA" id="ARBA00023157"/>
    </source>
</evidence>
<dbReference type="GeneTree" id="ENSGT01150000286932"/>
<dbReference type="Pfam" id="PF00001">
    <property type="entry name" value="7tm_1"/>
    <property type="match status" value="1"/>
</dbReference>
<keyword evidence="12" id="KW-0449">Lipoprotein</keyword>
<sequence>VQSSAGRITFPSLWRILSRMWTLALILCLGNIFMAGEAADQHSEPSPVIPLSETASPALLILEKQKSNSSIHPPQVAGPKTPHPPMCLESAGIRDAFKYVNSMVSLVVFVVGIVGNSALLRIIYVNKCMRSGPNILIASLALGDLLHIVIDIPINAYRLMAEDWPFGLLLCKLVPFIQKTSVGITVLSLCALSVDRYRAVVSWNRIKGIGVSVWTAIEITLIWVISILLAVPEVVGFDMITMDFKDKHLRICLLHPMQTTPFMQFYKSVKDWWLFGFYFCMPLAWTAVFYALMTRKMLKNTENTLSDHTKQRREVAKTVFCLVIVFALCWFPLYLSRILKLTVYDEKDPNRCQLLSAFLVLDYFGLNMASLNSCINPIALYIVSKRFKRCFKACLCSPCVSLRAVTHDEVQSVLKSRMQDQASEQSCNIKAPKQTSTPPPEQENALLC</sequence>
<feature type="region of interest" description="Disordered" evidence="15">
    <location>
        <begin position="423"/>
        <end position="448"/>
    </location>
</feature>
<keyword evidence="11 14" id="KW-0807">Transducer</keyword>
<dbReference type="PANTHER" id="PTHR46099">
    <property type="entry name" value="G_PROTEIN_RECEP_F1_2 DOMAIN-CONTAINING PROTEIN"/>
    <property type="match status" value="1"/>
</dbReference>
<dbReference type="PRINTS" id="PR00366">
    <property type="entry name" value="ENDOTHELINR"/>
</dbReference>
<comment type="subcellular location">
    <subcellularLocation>
        <location evidence="1">Cell membrane</location>
        <topology evidence="1">Multi-pass membrane protein</topology>
    </subcellularLocation>
</comment>
<evidence type="ECO:0000256" key="3">
    <source>
        <dbReference type="ARBA" id="ARBA00022475"/>
    </source>
</evidence>
<organism evidence="18 19">
    <name type="scientific">Labrus bergylta</name>
    <name type="common">ballan wrasse</name>
    <dbReference type="NCBI Taxonomy" id="56723"/>
    <lineage>
        <taxon>Eukaryota</taxon>
        <taxon>Metazoa</taxon>
        <taxon>Chordata</taxon>
        <taxon>Craniata</taxon>
        <taxon>Vertebrata</taxon>
        <taxon>Euteleostomi</taxon>
        <taxon>Actinopterygii</taxon>
        <taxon>Neopterygii</taxon>
        <taxon>Teleostei</taxon>
        <taxon>Neoteleostei</taxon>
        <taxon>Acanthomorphata</taxon>
        <taxon>Eupercaria</taxon>
        <taxon>Labriformes</taxon>
        <taxon>Labridae</taxon>
        <taxon>Labrus</taxon>
    </lineage>
</organism>
<evidence type="ECO:0000256" key="14">
    <source>
        <dbReference type="RuleBase" id="RU000688"/>
    </source>
</evidence>
<dbReference type="Proteomes" id="UP000261660">
    <property type="component" value="Unplaced"/>
</dbReference>
<dbReference type="InterPro" id="IPR017452">
    <property type="entry name" value="GPCR_Rhodpsn_7TM"/>
</dbReference>
<reference evidence="18" key="2">
    <citation type="submission" date="2025-09" db="UniProtKB">
        <authorList>
            <consortium name="Ensembl"/>
        </authorList>
    </citation>
    <scope>IDENTIFICATION</scope>
</reference>
<protein>
    <recommendedName>
        <fullName evidence="2">Endothelin receptor type B</fullName>
    </recommendedName>
    <alternativeName>
        <fullName evidence="13">Endothelin receptor non-selective type</fullName>
    </alternativeName>
</protein>
<dbReference type="InterPro" id="IPR000499">
    <property type="entry name" value="Endthln_rcpt"/>
</dbReference>
<evidence type="ECO:0000256" key="7">
    <source>
        <dbReference type="ARBA" id="ARBA00023136"/>
    </source>
</evidence>
<dbReference type="STRING" id="56723.ENSLBEP00000026402"/>
<feature type="transmembrane region" description="Helical" evidence="16">
    <location>
        <begin position="103"/>
        <end position="123"/>
    </location>
</feature>
<dbReference type="GO" id="GO:0048066">
    <property type="term" value="P:developmental pigmentation"/>
    <property type="evidence" value="ECO:0007669"/>
    <property type="project" value="TreeGrafter"/>
</dbReference>
<dbReference type="GO" id="GO:0042310">
    <property type="term" value="P:vasoconstriction"/>
    <property type="evidence" value="ECO:0007669"/>
    <property type="project" value="InterPro"/>
</dbReference>
<dbReference type="InterPro" id="IPR001112">
    <property type="entry name" value="ETB_rcpt"/>
</dbReference>
<dbReference type="GO" id="GO:0008217">
    <property type="term" value="P:regulation of blood pressure"/>
    <property type="evidence" value="ECO:0007669"/>
    <property type="project" value="InterPro"/>
</dbReference>
<feature type="transmembrane region" description="Helical" evidence="16">
    <location>
        <begin position="20"/>
        <end position="39"/>
    </location>
</feature>
<comment type="similarity">
    <text evidence="14">Belongs to the G-protein coupled receptor 1 family.</text>
</comment>
<keyword evidence="9" id="KW-1015">Disulfide bond</keyword>
<feature type="compositionally biased region" description="Polar residues" evidence="15">
    <location>
        <begin position="423"/>
        <end position="436"/>
    </location>
</feature>
<dbReference type="PRINTS" id="PR00237">
    <property type="entry name" value="GPCRRHODOPSN"/>
</dbReference>
<feature type="domain" description="G-protein coupled receptors family 1 profile" evidence="17">
    <location>
        <begin position="115"/>
        <end position="380"/>
    </location>
</feature>
<evidence type="ECO:0000256" key="10">
    <source>
        <dbReference type="ARBA" id="ARBA00023170"/>
    </source>
</evidence>
<keyword evidence="6 14" id="KW-0297">G-protein coupled receptor</keyword>
<evidence type="ECO:0000256" key="13">
    <source>
        <dbReference type="ARBA" id="ARBA00032475"/>
    </source>
</evidence>
<keyword evidence="8" id="KW-0564">Palmitate</keyword>
<evidence type="ECO:0000256" key="5">
    <source>
        <dbReference type="ARBA" id="ARBA00022989"/>
    </source>
</evidence>
<dbReference type="AlphaFoldDB" id="A0A3Q3G1P1"/>
<keyword evidence="4 14" id="KW-0812">Transmembrane</keyword>
<dbReference type="GO" id="GO:0048484">
    <property type="term" value="P:enteric nervous system development"/>
    <property type="evidence" value="ECO:0007669"/>
    <property type="project" value="InterPro"/>
</dbReference>
<evidence type="ECO:0000313" key="19">
    <source>
        <dbReference type="Proteomes" id="UP000261660"/>
    </source>
</evidence>
<feature type="transmembrane region" description="Helical" evidence="16">
    <location>
        <begin position="314"/>
        <end position="335"/>
    </location>
</feature>
<reference evidence="18" key="1">
    <citation type="submission" date="2025-08" db="UniProtKB">
        <authorList>
            <consortium name="Ensembl"/>
        </authorList>
    </citation>
    <scope>IDENTIFICATION</scope>
</reference>
<keyword evidence="10 14" id="KW-0675">Receptor</keyword>
<feature type="transmembrane region" description="Helical" evidence="16">
    <location>
        <begin position="355"/>
        <end position="383"/>
    </location>
</feature>
<dbReference type="FunFam" id="1.20.1070.10:FF:000076">
    <property type="entry name" value="Endothelin receptor type B"/>
    <property type="match status" value="1"/>
</dbReference>
<dbReference type="Gene3D" id="1.20.1070.10">
    <property type="entry name" value="Rhodopsin 7-helix transmembrane proteins"/>
    <property type="match status" value="1"/>
</dbReference>
<proteinExistence type="inferred from homology"/>
<dbReference type="InterPro" id="IPR000276">
    <property type="entry name" value="GPCR_Rhodpsn"/>
</dbReference>
<dbReference type="InterPro" id="IPR051193">
    <property type="entry name" value="GPCR_endothelin_rcpt"/>
</dbReference>
<feature type="transmembrane region" description="Helical" evidence="16">
    <location>
        <begin position="135"/>
        <end position="156"/>
    </location>
</feature>
<evidence type="ECO:0000256" key="16">
    <source>
        <dbReference type="SAM" id="Phobius"/>
    </source>
</evidence>
<evidence type="ECO:0000256" key="8">
    <source>
        <dbReference type="ARBA" id="ARBA00023139"/>
    </source>
</evidence>
<dbReference type="PROSITE" id="PS00237">
    <property type="entry name" value="G_PROTEIN_RECEP_F1_1"/>
    <property type="match status" value="1"/>
</dbReference>
<dbReference type="InParanoid" id="A0A3Q3G1P1"/>
<dbReference type="PROSITE" id="PS50262">
    <property type="entry name" value="G_PROTEIN_RECEP_F1_2"/>
    <property type="match status" value="1"/>
</dbReference>
<evidence type="ECO:0000256" key="2">
    <source>
        <dbReference type="ARBA" id="ARBA00015019"/>
    </source>
</evidence>
<evidence type="ECO:0000256" key="4">
    <source>
        <dbReference type="ARBA" id="ARBA00022692"/>
    </source>
</evidence>
<evidence type="ECO:0000259" key="17">
    <source>
        <dbReference type="PROSITE" id="PS50262"/>
    </source>
</evidence>